<dbReference type="Gene3D" id="3.30.70.1150">
    <property type="entry name" value="ACT-like. Chain A, domain 2"/>
    <property type="match status" value="1"/>
</dbReference>
<dbReference type="CDD" id="cd04878">
    <property type="entry name" value="ACT_AHAS"/>
    <property type="match status" value="1"/>
</dbReference>
<proteinExistence type="inferred from homology"/>
<comment type="caution">
    <text evidence="11">The sequence shown here is derived from an EMBL/GenBank/DDBJ whole genome shotgun (WGS) entry which is preliminary data.</text>
</comment>
<comment type="pathway">
    <text evidence="2 8">Amino-acid biosynthesis; L-valine biosynthesis; L-valine from pyruvate: step 1/4.</text>
</comment>
<dbReference type="UniPathway" id="UPA00049">
    <property type="reaction ID" value="UER00059"/>
</dbReference>
<dbReference type="GO" id="GO:0009099">
    <property type="term" value="P:L-valine biosynthetic process"/>
    <property type="evidence" value="ECO:0007669"/>
    <property type="project" value="UniProtKB-UniRule"/>
</dbReference>
<dbReference type="GO" id="GO:0005829">
    <property type="term" value="C:cytosol"/>
    <property type="evidence" value="ECO:0007669"/>
    <property type="project" value="TreeGrafter"/>
</dbReference>
<dbReference type="InterPro" id="IPR002912">
    <property type="entry name" value="ACT_dom"/>
</dbReference>
<comment type="subunit">
    <text evidence="4 8">Dimer of large and small chains.</text>
</comment>
<comment type="pathway">
    <text evidence="1 8">Amino-acid biosynthesis; L-isoleucine biosynthesis; L-isoleucine from 2-oxobutanoate: step 1/4.</text>
</comment>
<evidence type="ECO:0000256" key="5">
    <source>
        <dbReference type="ARBA" id="ARBA00022605"/>
    </source>
</evidence>
<evidence type="ECO:0000313" key="11">
    <source>
        <dbReference type="EMBL" id="RGD81022.1"/>
    </source>
</evidence>
<dbReference type="EC" id="2.2.1.6" evidence="8"/>
<dbReference type="Proteomes" id="UP001211987">
    <property type="component" value="Unassembled WGS sequence"/>
</dbReference>
<comment type="catalytic activity">
    <reaction evidence="7 8">
        <text>2 pyruvate + H(+) = (2S)-2-acetolactate + CO2</text>
        <dbReference type="Rhea" id="RHEA:25249"/>
        <dbReference type="ChEBI" id="CHEBI:15361"/>
        <dbReference type="ChEBI" id="CHEBI:15378"/>
        <dbReference type="ChEBI" id="CHEBI:16526"/>
        <dbReference type="ChEBI" id="CHEBI:58476"/>
        <dbReference type="EC" id="2.2.1.6"/>
    </reaction>
</comment>
<dbReference type="GO" id="GO:1990610">
    <property type="term" value="F:acetolactate synthase regulator activity"/>
    <property type="evidence" value="ECO:0007669"/>
    <property type="project" value="UniProtKB-UniRule"/>
</dbReference>
<dbReference type="UniPathway" id="UPA00047">
    <property type="reaction ID" value="UER00055"/>
</dbReference>
<dbReference type="FunFam" id="3.30.70.1150:FF:000001">
    <property type="entry name" value="Acetolactate synthase small subunit"/>
    <property type="match status" value="1"/>
</dbReference>
<dbReference type="GO" id="GO:0009097">
    <property type="term" value="P:isoleucine biosynthetic process"/>
    <property type="evidence" value="ECO:0007669"/>
    <property type="project" value="UniProtKB-UniRule"/>
</dbReference>
<gene>
    <name evidence="10" type="primary">ilvN</name>
    <name evidence="11" type="ORF">DXB93_14535</name>
    <name evidence="10" type="ORF">PM738_14685</name>
</gene>
<dbReference type="Proteomes" id="UP000261032">
    <property type="component" value="Unassembled WGS sequence"/>
</dbReference>
<reference evidence="10" key="2">
    <citation type="submission" date="2023-01" db="EMBL/GenBank/DDBJ databases">
        <title>Human gut microbiome strain richness.</title>
        <authorList>
            <person name="Chen-Liaw A."/>
        </authorList>
    </citation>
    <scope>NUCLEOTIDE SEQUENCE</scope>
    <source>
        <strain evidence="10">1001217st2_G6_1001217B_191108</strain>
    </source>
</reference>
<dbReference type="PANTHER" id="PTHR30239:SF0">
    <property type="entry name" value="ACETOLACTATE SYNTHASE SMALL SUBUNIT 1, CHLOROPLASTIC"/>
    <property type="match status" value="1"/>
</dbReference>
<feature type="domain" description="ACT" evidence="9">
    <location>
        <begin position="5"/>
        <end position="79"/>
    </location>
</feature>
<evidence type="ECO:0000259" key="9">
    <source>
        <dbReference type="PROSITE" id="PS51671"/>
    </source>
</evidence>
<protein>
    <recommendedName>
        <fullName evidence="8">Acetolactate synthase small subunit</fullName>
        <shortName evidence="8">AHAS</shortName>
        <shortName evidence="8">ALS</shortName>
        <ecNumber evidence="8">2.2.1.6</ecNumber>
    </recommendedName>
    <alternativeName>
        <fullName evidence="8">Acetohydroxy-acid synthase small subunit</fullName>
    </alternativeName>
</protein>
<dbReference type="PROSITE" id="PS51671">
    <property type="entry name" value="ACT"/>
    <property type="match status" value="1"/>
</dbReference>
<dbReference type="SUPFAM" id="SSF55021">
    <property type="entry name" value="ACT-like"/>
    <property type="match status" value="2"/>
</dbReference>
<dbReference type="FunFam" id="3.30.70.260:FF:000001">
    <property type="entry name" value="Acetolactate synthase, small subunit"/>
    <property type="match status" value="1"/>
</dbReference>
<reference evidence="11 12" key="1">
    <citation type="submission" date="2018-08" db="EMBL/GenBank/DDBJ databases">
        <title>A genome reference for cultivated species of the human gut microbiota.</title>
        <authorList>
            <person name="Zou Y."/>
            <person name="Xue W."/>
            <person name="Luo G."/>
        </authorList>
    </citation>
    <scope>NUCLEOTIDE SEQUENCE [LARGE SCALE GENOMIC DNA]</scope>
    <source>
        <strain evidence="11 12">OM06-4</strain>
    </source>
</reference>
<dbReference type="AlphaFoldDB" id="A0A3E3AB76"/>
<keyword evidence="6 8" id="KW-0100">Branched-chain amino acid biosynthesis</keyword>
<dbReference type="InterPro" id="IPR019455">
    <property type="entry name" value="Acetolactate_synth_ssu_C"/>
</dbReference>
<evidence type="ECO:0000256" key="2">
    <source>
        <dbReference type="ARBA" id="ARBA00005025"/>
    </source>
</evidence>
<dbReference type="InterPro" id="IPR045865">
    <property type="entry name" value="ACT-like_dom_sf"/>
</dbReference>
<dbReference type="Pfam" id="PF22629">
    <property type="entry name" value="ACT_AHAS_ss"/>
    <property type="match status" value="1"/>
</dbReference>
<dbReference type="EMBL" id="QUSL01000028">
    <property type="protein sequence ID" value="RGD81022.1"/>
    <property type="molecule type" value="Genomic_DNA"/>
</dbReference>
<dbReference type="RefSeq" id="WP_003539586.1">
    <property type="nucleotide sequence ID" value="NZ_AP031443.1"/>
</dbReference>
<dbReference type="NCBIfam" id="NF008864">
    <property type="entry name" value="PRK11895.1"/>
    <property type="match status" value="1"/>
</dbReference>
<dbReference type="InterPro" id="IPR039557">
    <property type="entry name" value="AHAS_ACT"/>
</dbReference>
<comment type="function">
    <text evidence="8">Catalyzes the conversion of 2 pyruvate molecules into acetolactate in the first common step of the biosynthetic pathway of the branched-amino acids such as leucine, isoleucine, and valine.</text>
</comment>
<evidence type="ECO:0000256" key="6">
    <source>
        <dbReference type="ARBA" id="ARBA00023304"/>
    </source>
</evidence>
<evidence type="ECO:0000256" key="1">
    <source>
        <dbReference type="ARBA" id="ARBA00004974"/>
    </source>
</evidence>
<dbReference type="GeneID" id="64197748"/>
<accession>A0A3E3AB76</accession>
<evidence type="ECO:0000256" key="8">
    <source>
        <dbReference type="RuleBase" id="RU368092"/>
    </source>
</evidence>
<name>A0A3E3AB76_9FIRM</name>
<evidence type="ECO:0000313" key="12">
    <source>
        <dbReference type="Proteomes" id="UP000261032"/>
    </source>
</evidence>
<organism evidence="11 12">
    <name type="scientific">Thomasclavelia ramosa</name>
    <dbReference type="NCBI Taxonomy" id="1547"/>
    <lineage>
        <taxon>Bacteria</taxon>
        <taxon>Bacillati</taxon>
        <taxon>Bacillota</taxon>
        <taxon>Erysipelotrichia</taxon>
        <taxon>Erysipelotrichales</taxon>
        <taxon>Coprobacillaceae</taxon>
        <taxon>Thomasclavelia</taxon>
    </lineage>
</organism>
<sequence length="169" mass="18511">MNRLVLSLLVENNPGVLSRVAGLFSRRGYGIESLSVGKTNEPNVSRMTVVAVGDELILNQIEKQLGKLVEVIEIFPLKPEESVYRELVLVKVEADEKQRSSLVSIADIFRARIIDVAPASLVIEVTGDQSKIDGLLAMLEGFNVVEMVRTGLSGIKRGLGEIDIESHNK</sequence>
<dbReference type="GO" id="GO:0003984">
    <property type="term" value="F:acetolactate synthase activity"/>
    <property type="evidence" value="ECO:0007669"/>
    <property type="project" value="UniProtKB-UniRule"/>
</dbReference>
<dbReference type="InterPro" id="IPR054480">
    <property type="entry name" value="AHAS_small-like_ACT"/>
</dbReference>
<dbReference type="EMBL" id="JAQLKE010000029">
    <property type="protein sequence ID" value="MDB7085051.1"/>
    <property type="molecule type" value="Genomic_DNA"/>
</dbReference>
<keyword evidence="5 8" id="KW-0028">Amino-acid biosynthesis</keyword>
<dbReference type="InterPro" id="IPR004789">
    <property type="entry name" value="Acetalactate_synth_ssu"/>
</dbReference>
<dbReference type="PANTHER" id="PTHR30239">
    <property type="entry name" value="ACETOLACTATE SYNTHASE SMALL SUBUNIT"/>
    <property type="match status" value="1"/>
</dbReference>
<comment type="similarity">
    <text evidence="3 8">Belongs to the acetolactate synthase small subunit family.</text>
</comment>
<evidence type="ECO:0000256" key="4">
    <source>
        <dbReference type="ARBA" id="ARBA00011744"/>
    </source>
</evidence>
<evidence type="ECO:0000256" key="7">
    <source>
        <dbReference type="ARBA" id="ARBA00048670"/>
    </source>
</evidence>
<keyword evidence="8 11" id="KW-0808">Transferase</keyword>
<evidence type="ECO:0000313" key="10">
    <source>
        <dbReference type="EMBL" id="MDB7085051.1"/>
    </source>
</evidence>
<dbReference type="Gene3D" id="3.30.70.260">
    <property type="match status" value="1"/>
</dbReference>
<dbReference type="NCBIfam" id="TIGR00119">
    <property type="entry name" value="acolac_sm"/>
    <property type="match status" value="1"/>
</dbReference>
<dbReference type="InterPro" id="IPR027271">
    <property type="entry name" value="Acetolactate_synth/TF_NikR_C"/>
</dbReference>
<dbReference type="Pfam" id="PF10369">
    <property type="entry name" value="ALS_ss_C"/>
    <property type="match status" value="1"/>
</dbReference>
<evidence type="ECO:0000256" key="3">
    <source>
        <dbReference type="ARBA" id="ARBA00006341"/>
    </source>
</evidence>